<dbReference type="AlphaFoldDB" id="A0ABD2W9V9"/>
<dbReference type="Pfam" id="PF00089">
    <property type="entry name" value="Trypsin"/>
    <property type="match status" value="1"/>
</dbReference>
<sequence>MPFSNFYSKESSGKAVVSGFGSNQVNWIKNLDGSFREESESDGKLRSAEARLMSNSVCVKMYAKRRKRPSIASSHVCAQVMQRDARHPGGVCTGDSGSPLVVHDASDGPTVVGILNVSPPGCKENKYPSIYARVSAYGDFVRNAVRGRLTPDMRLSTRERRY</sequence>
<dbReference type="InterPro" id="IPR051333">
    <property type="entry name" value="CLIP_Serine_Protease"/>
</dbReference>
<name>A0ABD2W9V9_9HYME</name>
<dbReference type="InterPro" id="IPR001254">
    <property type="entry name" value="Trypsin_dom"/>
</dbReference>
<dbReference type="PROSITE" id="PS50240">
    <property type="entry name" value="TRYPSIN_DOM"/>
    <property type="match status" value="1"/>
</dbReference>
<dbReference type="Gene3D" id="2.40.10.10">
    <property type="entry name" value="Trypsin-like serine proteases"/>
    <property type="match status" value="1"/>
</dbReference>
<dbReference type="PROSITE" id="PS00135">
    <property type="entry name" value="TRYPSIN_SER"/>
    <property type="match status" value="1"/>
</dbReference>
<feature type="domain" description="Peptidase S1" evidence="1">
    <location>
        <begin position="1"/>
        <end position="146"/>
    </location>
</feature>
<organism evidence="2 3">
    <name type="scientific">Trichogramma kaykai</name>
    <dbReference type="NCBI Taxonomy" id="54128"/>
    <lineage>
        <taxon>Eukaryota</taxon>
        <taxon>Metazoa</taxon>
        <taxon>Ecdysozoa</taxon>
        <taxon>Arthropoda</taxon>
        <taxon>Hexapoda</taxon>
        <taxon>Insecta</taxon>
        <taxon>Pterygota</taxon>
        <taxon>Neoptera</taxon>
        <taxon>Endopterygota</taxon>
        <taxon>Hymenoptera</taxon>
        <taxon>Apocrita</taxon>
        <taxon>Proctotrupomorpha</taxon>
        <taxon>Chalcidoidea</taxon>
        <taxon>Trichogrammatidae</taxon>
        <taxon>Trichogramma</taxon>
    </lineage>
</organism>
<keyword evidence="3" id="KW-1185">Reference proteome</keyword>
<dbReference type="Proteomes" id="UP001627154">
    <property type="component" value="Unassembled WGS sequence"/>
</dbReference>
<protein>
    <recommendedName>
        <fullName evidence="1">Peptidase S1 domain-containing protein</fullName>
    </recommendedName>
</protein>
<proteinExistence type="predicted"/>
<dbReference type="InterPro" id="IPR009003">
    <property type="entry name" value="Peptidase_S1_PA"/>
</dbReference>
<evidence type="ECO:0000313" key="3">
    <source>
        <dbReference type="Proteomes" id="UP001627154"/>
    </source>
</evidence>
<dbReference type="InterPro" id="IPR033116">
    <property type="entry name" value="TRYPSIN_SER"/>
</dbReference>
<accession>A0ABD2W9V9</accession>
<evidence type="ECO:0000313" key="2">
    <source>
        <dbReference type="EMBL" id="KAL3389479.1"/>
    </source>
</evidence>
<comment type="caution">
    <text evidence="2">The sequence shown here is derived from an EMBL/GenBank/DDBJ whole genome shotgun (WGS) entry which is preliminary data.</text>
</comment>
<dbReference type="SUPFAM" id="SSF50494">
    <property type="entry name" value="Trypsin-like serine proteases"/>
    <property type="match status" value="1"/>
</dbReference>
<dbReference type="InterPro" id="IPR043504">
    <property type="entry name" value="Peptidase_S1_PA_chymotrypsin"/>
</dbReference>
<reference evidence="2 3" key="1">
    <citation type="journal article" date="2024" name="bioRxiv">
        <title>A reference genome for Trichogramma kaykai: A tiny desert-dwelling parasitoid wasp with competing sex-ratio distorters.</title>
        <authorList>
            <person name="Culotta J."/>
            <person name="Lindsey A.R."/>
        </authorList>
    </citation>
    <scope>NUCLEOTIDE SEQUENCE [LARGE SCALE GENOMIC DNA]</scope>
    <source>
        <strain evidence="2 3">KSX58</strain>
    </source>
</reference>
<gene>
    <name evidence="2" type="ORF">TKK_015690</name>
</gene>
<evidence type="ECO:0000259" key="1">
    <source>
        <dbReference type="PROSITE" id="PS50240"/>
    </source>
</evidence>
<dbReference type="PANTHER" id="PTHR24260">
    <property type="match status" value="1"/>
</dbReference>
<dbReference type="EMBL" id="JBJJXI010000123">
    <property type="protein sequence ID" value="KAL3389479.1"/>
    <property type="molecule type" value="Genomic_DNA"/>
</dbReference>
<dbReference type="PANTHER" id="PTHR24260:SF136">
    <property type="entry name" value="GH08193P-RELATED"/>
    <property type="match status" value="1"/>
</dbReference>